<reference evidence="1" key="1">
    <citation type="journal article" date="2021" name="PeerJ">
        <title>Extensive microbial diversity within the chicken gut microbiome revealed by metagenomics and culture.</title>
        <authorList>
            <person name="Gilroy R."/>
            <person name="Ravi A."/>
            <person name="Getino M."/>
            <person name="Pursley I."/>
            <person name="Horton D.L."/>
            <person name="Alikhan N.F."/>
            <person name="Baker D."/>
            <person name="Gharbi K."/>
            <person name="Hall N."/>
            <person name="Watson M."/>
            <person name="Adriaenssens E.M."/>
            <person name="Foster-Nyarko E."/>
            <person name="Jarju S."/>
            <person name="Secka A."/>
            <person name="Antonio M."/>
            <person name="Oren A."/>
            <person name="Chaudhuri R.R."/>
            <person name="La Ragione R."/>
            <person name="Hildebrand F."/>
            <person name="Pallen M.J."/>
        </authorList>
    </citation>
    <scope>NUCLEOTIDE SEQUENCE</scope>
    <source>
        <strain evidence="1">ChiBcec8-14828</strain>
    </source>
</reference>
<reference evidence="1" key="2">
    <citation type="submission" date="2021-04" db="EMBL/GenBank/DDBJ databases">
        <authorList>
            <person name="Gilroy R."/>
        </authorList>
    </citation>
    <scope>NUCLEOTIDE SEQUENCE</scope>
    <source>
        <strain evidence="1">ChiBcec8-14828</strain>
    </source>
</reference>
<evidence type="ECO:0000313" key="1">
    <source>
        <dbReference type="EMBL" id="HJB39407.1"/>
    </source>
</evidence>
<accession>A0A9D2S0F3</accession>
<dbReference type="Proteomes" id="UP000824209">
    <property type="component" value="Unassembled WGS sequence"/>
</dbReference>
<comment type="caution">
    <text evidence="1">The sequence shown here is derived from an EMBL/GenBank/DDBJ whole genome shotgun (WGS) entry which is preliminary data.</text>
</comment>
<name>A0A9D2S0F3_9FIRM</name>
<evidence type="ECO:0000313" key="2">
    <source>
        <dbReference type="Proteomes" id="UP000824209"/>
    </source>
</evidence>
<dbReference type="AlphaFoldDB" id="A0A9D2S0F3"/>
<dbReference type="EMBL" id="DWYA01000033">
    <property type="protein sequence ID" value="HJB39407.1"/>
    <property type="molecule type" value="Genomic_DNA"/>
</dbReference>
<proteinExistence type="predicted"/>
<gene>
    <name evidence="1" type="ORF">H9943_03315</name>
</gene>
<sequence length="429" mass="47035">MKMSNKWFLGLLWGVCFAALLTGCQGGALSESVSHPSSAQTAVQEPVRISDIRLLTKWNGLISGAAGEQGFYYPKVKDDGSMLLMYLDYATGTETVLCANLSCEHRDDSCPAWISANQGGVVPLVVGDSLFLISRGADSVEEICQPKIMRMGLNGADKTTVMALDASEELLPPFAGNEDTILCAYRSSRTDGAALDSDYCIAAIQTKNGRMTKLADLSEDTTTVVGAMGEQLLLQSVSGEAFSLSALNVNTTEQTVLDTWRYGEKVLFTTKEGYGFVYADGHIEYGKAPSFTKQEFPGVSIPLDETIGLESLSFVDAFDDKVILEVFQPGSTPAQTQVNEWGLNVTDGTLRELTLHTEFDGVTEPVEIIAPLENRLLVIAQLSYQQVTMLDENQMPMQMQTIANRYALIHKDDYWNSNANYQMFESVWF</sequence>
<organism evidence="1 2">
    <name type="scientific">Candidatus Ruthenibacterium avium</name>
    <dbReference type="NCBI Taxonomy" id="2838751"/>
    <lineage>
        <taxon>Bacteria</taxon>
        <taxon>Bacillati</taxon>
        <taxon>Bacillota</taxon>
        <taxon>Clostridia</taxon>
        <taxon>Eubacteriales</taxon>
        <taxon>Oscillospiraceae</taxon>
        <taxon>Ruthenibacterium</taxon>
    </lineage>
</organism>
<protein>
    <recommendedName>
        <fullName evidence="3">Lipoprotein</fullName>
    </recommendedName>
</protein>
<dbReference type="PROSITE" id="PS51257">
    <property type="entry name" value="PROKAR_LIPOPROTEIN"/>
    <property type="match status" value="1"/>
</dbReference>
<evidence type="ECO:0008006" key="3">
    <source>
        <dbReference type="Google" id="ProtNLM"/>
    </source>
</evidence>